<evidence type="ECO:0000313" key="2">
    <source>
        <dbReference type="Proteomes" id="UP000059188"/>
    </source>
</evidence>
<evidence type="ECO:0000313" key="1">
    <source>
        <dbReference type="EMBL" id="CEL60518.1"/>
    </source>
</evidence>
<protein>
    <submittedName>
        <fullName evidence="1">Uncharacterized protein</fullName>
    </submittedName>
</protein>
<accession>A0A0B7FWA1</accession>
<sequence>MQRSATHWMSGVLNRYDFTTSGYNDTTGRHARARRSDLAVADKEQTAPAAVCCTPVTDMSIVVRSRYSRQHAMNLTL</sequence>
<dbReference type="EMBL" id="LN679148">
    <property type="protein sequence ID" value="CEL60518.1"/>
    <property type="molecule type" value="Genomic_DNA"/>
</dbReference>
<keyword evidence="2" id="KW-1185">Reference proteome</keyword>
<name>A0A0B7FWA1_THACB</name>
<proteinExistence type="predicted"/>
<dbReference type="Proteomes" id="UP000059188">
    <property type="component" value="Unassembled WGS sequence"/>
</dbReference>
<dbReference type="AlphaFoldDB" id="A0A0B7FWA1"/>
<gene>
    <name evidence="1" type="ORF">RSOLAG1IB_09700</name>
</gene>
<reference evidence="1 2" key="1">
    <citation type="submission" date="2014-11" db="EMBL/GenBank/DDBJ databases">
        <authorList>
            <person name="Wibberg Daniel"/>
        </authorList>
    </citation>
    <scope>NUCLEOTIDE SEQUENCE [LARGE SCALE GENOMIC DNA]</scope>
    <source>
        <strain evidence="1">Rhizoctonia solani AG1-IB 7/3/14</strain>
    </source>
</reference>
<organism evidence="1 2">
    <name type="scientific">Thanatephorus cucumeris (strain AG1-IB / isolate 7/3/14)</name>
    <name type="common">Lettuce bottom rot fungus</name>
    <name type="synonym">Rhizoctonia solani</name>
    <dbReference type="NCBI Taxonomy" id="1108050"/>
    <lineage>
        <taxon>Eukaryota</taxon>
        <taxon>Fungi</taxon>
        <taxon>Dikarya</taxon>
        <taxon>Basidiomycota</taxon>
        <taxon>Agaricomycotina</taxon>
        <taxon>Agaricomycetes</taxon>
        <taxon>Cantharellales</taxon>
        <taxon>Ceratobasidiaceae</taxon>
        <taxon>Rhizoctonia</taxon>
        <taxon>Rhizoctonia solani AG-1</taxon>
    </lineage>
</organism>